<dbReference type="PRINTS" id="PR00080">
    <property type="entry name" value="SDRFAMILY"/>
</dbReference>
<dbReference type="CDD" id="cd05325">
    <property type="entry name" value="carb_red_sniffer_like_SDR_c"/>
    <property type="match status" value="1"/>
</dbReference>
<gene>
    <name evidence="1" type="ORF">METZ01_LOCUS59099</name>
</gene>
<evidence type="ECO:0000313" key="1">
    <source>
        <dbReference type="EMBL" id="SVA06245.1"/>
    </source>
</evidence>
<dbReference type="PRINTS" id="PR00081">
    <property type="entry name" value="GDHRDH"/>
</dbReference>
<dbReference type="Gene3D" id="3.40.50.720">
    <property type="entry name" value="NAD(P)-binding Rossmann-like Domain"/>
    <property type="match status" value="1"/>
</dbReference>
<dbReference type="AlphaFoldDB" id="A0A381SQC7"/>
<sequence>MSTLLITGANRGIGLEFAKQFHSKGWKVFGTSRSLSNAKKLMDIISKENVLVLDVSQQDQLKAVRDQLYKSNIILDCLINNAGLMTDRVGIEKVSQDDMVQAFRVNSAGPVMLVHNLLPILDSGCKIVNISSLMGSINDNTSGGYYSYRMSKAALNMAVRSMSMDLKKKKIAVYALHPGWVRTRMGSAIAPVSKKRSVNGMIDVIDRLSISDTGNFYNFKGEELPW</sequence>
<dbReference type="InterPro" id="IPR052184">
    <property type="entry name" value="SDR_enzymes"/>
</dbReference>
<dbReference type="PANTHER" id="PTHR45458:SF1">
    <property type="entry name" value="SHORT CHAIN DEHYDROGENASE"/>
    <property type="match status" value="1"/>
</dbReference>
<reference evidence="1" key="1">
    <citation type="submission" date="2018-05" db="EMBL/GenBank/DDBJ databases">
        <authorList>
            <person name="Lanie J.A."/>
            <person name="Ng W.-L."/>
            <person name="Kazmierczak K.M."/>
            <person name="Andrzejewski T.M."/>
            <person name="Davidsen T.M."/>
            <person name="Wayne K.J."/>
            <person name="Tettelin H."/>
            <person name="Glass J.I."/>
            <person name="Rusch D."/>
            <person name="Podicherti R."/>
            <person name="Tsui H.-C.T."/>
            <person name="Winkler M.E."/>
        </authorList>
    </citation>
    <scope>NUCLEOTIDE SEQUENCE</scope>
</reference>
<dbReference type="InterPro" id="IPR002347">
    <property type="entry name" value="SDR_fam"/>
</dbReference>
<dbReference type="PANTHER" id="PTHR45458">
    <property type="entry name" value="SHORT-CHAIN DEHYDROGENASE/REDUCTASE SDR"/>
    <property type="match status" value="1"/>
</dbReference>
<dbReference type="SUPFAM" id="SSF51735">
    <property type="entry name" value="NAD(P)-binding Rossmann-fold domains"/>
    <property type="match status" value="1"/>
</dbReference>
<organism evidence="1">
    <name type="scientific">marine metagenome</name>
    <dbReference type="NCBI Taxonomy" id="408172"/>
    <lineage>
        <taxon>unclassified sequences</taxon>
        <taxon>metagenomes</taxon>
        <taxon>ecological metagenomes</taxon>
    </lineage>
</organism>
<dbReference type="EMBL" id="UINC01003428">
    <property type="protein sequence ID" value="SVA06245.1"/>
    <property type="molecule type" value="Genomic_DNA"/>
</dbReference>
<accession>A0A381SQC7</accession>
<dbReference type="GO" id="GO:0016616">
    <property type="term" value="F:oxidoreductase activity, acting on the CH-OH group of donors, NAD or NADP as acceptor"/>
    <property type="evidence" value="ECO:0007669"/>
    <property type="project" value="TreeGrafter"/>
</dbReference>
<proteinExistence type="predicted"/>
<evidence type="ECO:0008006" key="2">
    <source>
        <dbReference type="Google" id="ProtNLM"/>
    </source>
</evidence>
<protein>
    <recommendedName>
        <fullName evidence="2">SDR family oxidoreductase</fullName>
    </recommendedName>
</protein>
<dbReference type="Pfam" id="PF00106">
    <property type="entry name" value="adh_short"/>
    <property type="match status" value="1"/>
</dbReference>
<name>A0A381SQC7_9ZZZZ</name>
<dbReference type="InterPro" id="IPR036291">
    <property type="entry name" value="NAD(P)-bd_dom_sf"/>
</dbReference>